<evidence type="ECO:0000313" key="8">
    <source>
        <dbReference type="EMBL" id="CAJ0585569.1"/>
    </source>
</evidence>
<feature type="domain" description="Tyrosine specific protein phosphatases" evidence="7">
    <location>
        <begin position="226"/>
        <end position="283"/>
    </location>
</feature>
<dbReference type="SMART" id="SM00195">
    <property type="entry name" value="DSPc"/>
    <property type="match status" value="1"/>
</dbReference>
<evidence type="ECO:0000256" key="3">
    <source>
        <dbReference type="ARBA" id="ARBA00022801"/>
    </source>
</evidence>
<reference evidence="8" key="1">
    <citation type="submission" date="2023-06" db="EMBL/GenBank/DDBJ databases">
        <authorList>
            <person name="Delattre M."/>
        </authorList>
    </citation>
    <scope>NUCLEOTIDE SEQUENCE</scope>
    <source>
        <strain evidence="8">AF72</strain>
    </source>
</reference>
<sequence>MIRMLKDKLDKTQVFSHIMVLKDGDDGGVEAAQRHQEVQPAPPACRLCREEARIMTRKGQRKGHRQRPRQKLLLPRVEQQQAQQPQQVQRDAPPVAVAAAPVPSQLKLKLDGGFNTFQASYPELCESSALPVAGQMATTPFGSGLSSRASLSQPCLPQGQDGPTQILPFLYLGSQHDALSHDTLKKHNITYVLNLSLNCPKADILKDDEHFLRIPVNDNYQEKLLPYFYDAFVYLDKVRERGEVVLIHCLAGISRSPTLAISYIMRHLKMGSDEAYRFVKARRRTISPNFNFMGQLLEYERILVDEGILKEKDARSPSTSSGTSSGPSLSPSPFNDKQDFCPAKVPKSCSSIALFHSLPSSLSGCPSTEETLPPNEHGKRSIASIPALERPCALEGASVAAAPARPMALGLKSRRPVVIPQVLGEELPSPSSELSKLSFASAANPCFVPSQPMAPARPQLAQLEGGHLENPMFSAAGCSSMVPSIPGPPVPQRQFVAPLAQAAPNDLPAPQPEPEVPAEKPEKEPKEFKLFPMFSRKNLRLPTFNMFQHFKKQSDTEDIPRSRTADAGLAFYAQRPDNLSDAGVIREGECPKQRRKGGKKCGNGVPTDSPESGFQDGYKTTPEQDPDRTSIGSASSLEIAVQ</sequence>
<dbReference type="GO" id="GO:0017017">
    <property type="term" value="F:MAP kinase tyrosine/serine/threonine phosphatase activity"/>
    <property type="evidence" value="ECO:0007669"/>
    <property type="project" value="InterPro"/>
</dbReference>
<proteinExistence type="inferred from homology"/>
<dbReference type="AlphaFoldDB" id="A0AA36DG51"/>
<dbReference type="EC" id="3.1.3.48" evidence="2"/>
<dbReference type="PROSITE" id="PS00383">
    <property type="entry name" value="TYR_PHOSPHATASE_1"/>
    <property type="match status" value="1"/>
</dbReference>
<feature type="region of interest" description="Disordered" evidence="5">
    <location>
        <begin position="580"/>
        <end position="642"/>
    </location>
</feature>
<comment type="caution">
    <text evidence="8">The sequence shown here is derived from an EMBL/GenBank/DDBJ whole genome shotgun (WGS) entry which is preliminary data.</text>
</comment>
<dbReference type="InterPro" id="IPR000340">
    <property type="entry name" value="Dual-sp_phosphatase_cat-dom"/>
</dbReference>
<feature type="non-terminal residue" evidence="8">
    <location>
        <position position="642"/>
    </location>
</feature>
<keyword evidence="9" id="KW-1185">Reference proteome</keyword>
<evidence type="ECO:0000313" key="9">
    <source>
        <dbReference type="Proteomes" id="UP001177023"/>
    </source>
</evidence>
<feature type="region of interest" description="Disordered" evidence="5">
    <location>
        <begin position="76"/>
        <end position="95"/>
    </location>
</feature>
<dbReference type="InterPro" id="IPR008343">
    <property type="entry name" value="MKP"/>
</dbReference>
<dbReference type="PANTHER" id="PTHR10159">
    <property type="entry name" value="DUAL SPECIFICITY PROTEIN PHOSPHATASE"/>
    <property type="match status" value="1"/>
</dbReference>
<comment type="similarity">
    <text evidence="1">Belongs to the protein-tyrosine phosphatase family. Non-receptor class dual specificity subfamily.</text>
</comment>
<dbReference type="InterPro" id="IPR016130">
    <property type="entry name" value="Tyr_Pase_AS"/>
</dbReference>
<dbReference type="SUPFAM" id="SSF52799">
    <property type="entry name" value="(Phosphotyrosine protein) phosphatases II"/>
    <property type="match status" value="1"/>
</dbReference>
<dbReference type="PANTHER" id="PTHR10159:SF533">
    <property type="entry name" value="TYROSINE-PROTEIN PHOSPHATASE VHP-1"/>
    <property type="match status" value="1"/>
</dbReference>
<evidence type="ECO:0000256" key="2">
    <source>
        <dbReference type="ARBA" id="ARBA00013064"/>
    </source>
</evidence>
<dbReference type="Proteomes" id="UP001177023">
    <property type="component" value="Unassembled WGS sequence"/>
</dbReference>
<dbReference type="Gene3D" id="3.90.190.10">
    <property type="entry name" value="Protein tyrosine phosphatase superfamily"/>
    <property type="match status" value="1"/>
</dbReference>
<dbReference type="GO" id="GO:0043409">
    <property type="term" value="P:negative regulation of MAPK cascade"/>
    <property type="evidence" value="ECO:0007669"/>
    <property type="project" value="TreeGrafter"/>
</dbReference>
<feature type="region of interest" description="Disordered" evidence="5">
    <location>
        <begin position="503"/>
        <end position="525"/>
    </location>
</feature>
<evidence type="ECO:0000256" key="5">
    <source>
        <dbReference type="SAM" id="MobiDB-lite"/>
    </source>
</evidence>
<protein>
    <recommendedName>
        <fullName evidence="2">protein-tyrosine-phosphatase</fullName>
        <ecNumber evidence="2">3.1.3.48</ecNumber>
    </recommendedName>
</protein>
<evidence type="ECO:0000259" key="7">
    <source>
        <dbReference type="PROSITE" id="PS50056"/>
    </source>
</evidence>
<name>A0AA36DG51_9BILA</name>
<dbReference type="PROSITE" id="PS50054">
    <property type="entry name" value="TYR_PHOSPHATASE_DUAL"/>
    <property type="match status" value="1"/>
</dbReference>
<dbReference type="GO" id="GO:0005737">
    <property type="term" value="C:cytoplasm"/>
    <property type="evidence" value="ECO:0007669"/>
    <property type="project" value="TreeGrafter"/>
</dbReference>
<evidence type="ECO:0000259" key="6">
    <source>
        <dbReference type="PROSITE" id="PS50054"/>
    </source>
</evidence>
<dbReference type="PRINTS" id="PR01764">
    <property type="entry name" value="MAPKPHPHTASE"/>
</dbReference>
<dbReference type="EMBL" id="CATQJA010002706">
    <property type="protein sequence ID" value="CAJ0585569.1"/>
    <property type="molecule type" value="Genomic_DNA"/>
</dbReference>
<accession>A0AA36DG51</accession>
<dbReference type="GO" id="GO:0008330">
    <property type="term" value="F:protein tyrosine/threonine phosphatase activity"/>
    <property type="evidence" value="ECO:0007669"/>
    <property type="project" value="TreeGrafter"/>
</dbReference>
<gene>
    <name evidence="8" type="ORF">MSPICULIGERA_LOCUS23584</name>
</gene>
<evidence type="ECO:0000256" key="1">
    <source>
        <dbReference type="ARBA" id="ARBA00008601"/>
    </source>
</evidence>
<dbReference type="InterPro" id="IPR020422">
    <property type="entry name" value="TYR_PHOSPHATASE_DUAL_dom"/>
</dbReference>
<organism evidence="8 9">
    <name type="scientific">Mesorhabditis spiculigera</name>
    <dbReference type="NCBI Taxonomy" id="96644"/>
    <lineage>
        <taxon>Eukaryota</taxon>
        <taxon>Metazoa</taxon>
        <taxon>Ecdysozoa</taxon>
        <taxon>Nematoda</taxon>
        <taxon>Chromadorea</taxon>
        <taxon>Rhabditida</taxon>
        <taxon>Rhabditina</taxon>
        <taxon>Rhabditomorpha</taxon>
        <taxon>Rhabditoidea</taxon>
        <taxon>Rhabditidae</taxon>
        <taxon>Mesorhabditinae</taxon>
        <taxon>Mesorhabditis</taxon>
    </lineage>
</organism>
<dbReference type="CDD" id="cd14568">
    <property type="entry name" value="DSP_MKP_classIII"/>
    <property type="match status" value="1"/>
</dbReference>
<feature type="compositionally biased region" description="Low complexity" evidence="5">
    <location>
        <begin position="316"/>
        <end position="333"/>
    </location>
</feature>
<evidence type="ECO:0000256" key="4">
    <source>
        <dbReference type="ARBA" id="ARBA00022912"/>
    </source>
</evidence>
<dbReference type="InterPro" id="IPR029021">
    <property type="entry name" value="Prot-tyrosine_phosphatase-like"/>
</dbReference>
<feature type="domain" description="Tyrosine-protein phosphatase" evidence="6">
    <location>
        <begin position="162"/>
        <end position="305"/>
    </location>
</feature>
<dbReference type="GO" id="GO:0033550">
    <property type="term" value="F:MAP kinase tyrosine phosphatase activity"/>
    <property type="evidence" value="ECO:0007669"/>
    <property type="project" value="TreeGrafter"/>
</dbReference>
<feature type="region of interest" description="Disordered" evidence="5">
    <location>
        <begin position="313"/>
        <end position="337"/>
    </location>
</feature>
<keyword evidence="3" id="KW-0378">Hydrolase</keyword>
<dbReference type="Pfam" id="PF00782">
    <property type="entry name" value="DSPc"/>
    <property type="match status" value="1"/>
</dbReference>
<dbReference type="InterPro" id="IPR000387">
    <property type="entry name" value="Tyr_Pase_dom"/>
</dbReference>
<keyword evidence="4" id="KW-0904">Protein phosphatase</keyword>
<dbReference type="PROSITE" id="PS50056">
    <property type="entry name" value="TYR_PHOSPHATASE_2"/>
    <property type="match status" value="1"/>
</dbReference>